<dbReference type="EMBL" id="JAGWCR010000009">
    <property type="protein sequence ID" value="MBS3650387.1"/>
    <property type="molecule type" value="Genomic_DNA"/>
</dbReference>
<evidence type="ECO:0000256" key="4">
    <source>
        <dbReference type="PROSITE-ProRule" id="PRU00335"/>
    </source>
</evidence>
<evidence type="ECO:0000256" key="3">
    <source>
        <dbReference type="ARBA" id="ARBA00023163"/>
    </source>
</evidence>
<dbReference type="Proteomes" id="UP000680348">
    <property type="component" value="Unassembled WGS sequence"/>
</dbReference>
<dbReference type="Gene3D" id="1.10.357.10">
    <property type="entry name" value="Tetracycline Repressor, domain 2"/>
    <property type="match status" value="1"/>
</dbReference>
<dbReference type="PROSITE" id="PS50977">
    <property type="entry name" value="HTH_TETR_2"/>
    <property type="match status" value="1"/>
</dbReference>
<dbReference type="AlphaFoldDB" id="A0A942I2X8"/>
<evidence type="ECO:0000313" key="7">
    <source>
        <dbReference type="Proteomes" id="UP000680348"/>
    </source>
</evidence>
<accession>A0A942I2X8</accession>
<keyword evidence="7" id="KW-1185">Reference proteome</keyword>
<organism evidence="6 7">
    <name type="scientific">Pseudaminobacter soli</name>
    <name type="common">ex Zhang et al. 2022</name>
    <dbReference type="NCBI Taxonomy" id="2831468"/>
    <lineage>
        <taxon>Bacteria</taxon>
        <taxon>Pseudomonadati</taxon>
        <taxon>Pseudomonadota</taxon>
        <taxon>Alphaproteobacteria</taxon>
        <taxon>Hyphomicrobiales</taxon>
        <taxon>Phyllobacteriaceae</taxon>
        <taxon>Pseudaminobacter</taxon>
    </lineage>
</organism>
<proteinExistence type="predicted"/>
<gene>
    <name evidence="6" type="ORF">KEU06_17365</name>
</gene>
<dbReference type="InterPro" id="IPR036271">
    <property type="entry name" value="Tet_transcr_reg_TetR-rel_C_sf"/>
</dbReference>
<protein>
    <submittedName>
        <fullName evidence="6">TetR/AcrR family transcriptional regulator</fullName>
    </submittedName>
</protein>
<feature type="domain" description="HTH tetR-type" evidence="5">
    <location>
        <begin position="13"/>
        <end position="73"/>
    </location>
</feature>
<keyword evidence="2 4" id="KW-0238">DNA-binding</keyword>
<evidence type="ECO:0000256" key="2">
    <source>
        <dbReference type="ARBA" id="ARBA00023125"/>
    </source>
</evidence>
<comment type="caution">
    <text evidence="6">The sequence shown here is derived from an EMBL/GenBank/DDBJ whole genome shotgun (WGS) entry which is preliminary data.</text>
</comment>
<dbReference type="InterPro" id="IPR001647">
    <property type="entry name" value="HTH_TetR"/>
</dbReference>
<dbReference type="SUPFAM" id="SSF46689">
    <property type="entry name" value="Homeodomain-like"/>
    <property type="match status" value="1"/>
</dbReference>
<dbReference type="SUPFAM" id="SSF48498">
    <property type="entry name" value="Tetracyclin repressor-like, C-terminal domain"/>
    <property type="match status" value="1"/>
</dbReference>
<keyword evidence="3" id="KW-0804">Transcription</keyword>
<dbReference type="PRINTS" id="PR00455">
    <property type="entry name" value="HTHTETR"/>
</dbReference>
<dbReference type="GO" id="GO:0000976">
    <property type="term" value="F:transcription cis-regulatory region binding"/>
    <property type="evidence" value="ECO:0007669"/>
    <property type="project" value="TreeGrafter"/>
</dbReference>
<evidence type="ECO:0000313" key="6">
    <source>
        <dbReference type="EMBL" id="MBS3650387.1"/>
    </source>
</evidence>
<evidence type="ECO:0000256" key="1">
    <source>
        <dbReference type="ARBA" id="ARBA00023015"/>
    </source>
</evidence>
<dbReference type="Pfam" id="PF00440">
    <property type="entry name" value="TetR_N"/>
    <property type="match status" value="1"/>
</dbReference>
<sequence>MATGRPKKRYHHGGLREALIEAAEQELAEKGIEGFTLRGVAKRAGVSHAAPAHHFRDTGELLTALAAVGAQRFLSGMTEREAAAGDDPRGRFVATGRAYIEFALANPALFELMFGSKRPDFDEPIYTTPASQSFRVLVDGIAALRGDDPLTSREGRAAVMSAWSLVHGFASLVIAGRVRFIREDFEADPTGTIERLIAPVVPRPEEKR</sequence>
<dbReference type="PANTHER" id="PTHR30055">
    <property type="entry name" value="HTH-TYPE TRANSCRIPTIONAL REGULATOR RUTR"/>
    <property type="match status" value="1"/>
</dbReference>
<reference evidence="6" key="1">
    <citation type="submission" date="2021-04" db="EMBL/GenBank/DDBJ databases">
        <title>Pseudaminobacter soli sp. nov., isolated from paddy soil contaminated by heavy metals.</title>
        <authorList>
            <person name="Zhang K."/>
        </authorList>
    </citation>
    <scope>NUCLEOTIDE SEQUENCE</scope>
    <source>
        <strain evidence="6">19-2017</strain>
    </source>
</reference>
<dbReference type="InterPro" id="IPR050109">
    <property type="entry name" value="HTH-type_TetR-like_transc_reg"/>
</dbReference>
<dbReference type="PANTHER" id="PTHR30055:SF220">
    <property type="entry name" value="TETR-FAMILY REGULATORY PROTEIN"/>
    <property type="match status" value="1"/>
</dbReference>
<keyword evidence="1" id="KW-0805">Transcription regulation</keyword>
<dbReference type="RefSeq" id="WP_188255946.1">
    <property type="nucleotide sequence ID" value="NZ_JABVCF010000009.1"/>
</dbReference>
<feature type="DNA-binding region" description="H-T-H motif" evidence="4">
    <location>
        <begin position="36"/>
        <end position="55"/>
    </location>
</feature>
<dbReference type="InterPro" id="IPR009057">
    <property type="entry name" value="Homeodomain-like_sf"/>
</dbReference>
<dbReference type="Pfam" id="PF13305">
    <property type="entry name" value="TetR_C_33"/>
    <property type="match status" value="1"/>
</dbReference>
<dbReference type="InterPro" id="IPR025996">
    <property type="entry name" value="MT1864/Rv1816-like_C"/>
</dbReference>
<evidence type="ECO:0000259" key="5">
    <source>
        <dbReference type="PROSITE" id="PS50977"/>
    </source>
</evidence>
<name>A0A942I2X8_9HYPH</name>
<dbReference type="GO" id="GO:0003700">
    <property type="term" value="F:DNA-binding transcription factor activity"/>
    <property type="evidence" value="ECO:0007669"/>
    <property type="project" value="TreeGrafter"/>
</dbReference>